<evidence type="ECO:0000256" key="5">
    <source>
        <dbReference type="ARBA" id="ARBA00012518"/>
    </source>
</evidence>
<feature type="active site" evidence="19">
    <location>
        <position position="335"/>
    </location>
</feature>
<dbReference type="EMBL" id="AMZN01000037">
    <property type="protein sequence ID" value="ELR71568.1"/>
    <property type="molecule type" value="Genomic_DNA"/>
</dbReference>
<dbReference type="PANTHER" id="PTHR21071">
    <property type="entry name" value="UDP-N-ACETYLENOLPYRUVOYLGLUCOSAMINE REDUCTASE"/>
    <property type="match status" value="1"/>
</dbReference>
<dbReference type="GO" id="GO:0008360">
    <property type="term" value="P:regulation of cell shape"/>
    <property type="evidence" value="ECO:0007669"/>
    <property type="project" value="UniProtKB-KW"/>
</dbReference>
<feature type="active site" description="Proton donor" evidence="19">
    <location>
        <position position="239"/>
    </location>
</feature>
<evidence type="ECO:0000256" key="15">
    <source>
        <dbReference type="ARBA" id="ARBA00023306"/>
    </source>
</evidence>
<dbReference type="eggNOG" id="COG0812">
    <property type="taxonomic scope" value="Bacteria"/>
</dbReference>
<proteinExistence type="inferred from homology"/>
<evidence type="ECO:0000256" key="7">
    <source>
        <dbReference type="ARBA" id="ARBA00022490"/>
    </source>
</evidence>
<keyword evidence="15 19" id="KW-0131">Cell cycle</keyword>
<dbReference type="RefSeq" id="WP_009579892.1">
    <property type="nucleotide sequence ID" value="NZ_AMZN01000037.1"/>
</dbReference>
<evidence type="ECO:0000256" key="6">
    <source>
        <dbReference type="ARBA" id="ARBA00015188"/>
    </source>
</evidence>
<keyword evidence="14 19" id="KW-0560">Oxidoreductase</keyword>
<keyword evidence="13 19" id="KW-0573">Peptidoglycan synthesis</keyword>
<sequence>MQIQKKISLKPLNTFGLEAKAKLFVEVSTIDELREALASDEARDNEIMILGGGSNILLTQDFDGLVIKNSINGKEVIHETEDFVLAKIGAGENWHEFVRYALDQEWGGIENLSLIPGTVGAAPMQNIGAYGVEIKEVFEYLEAVNIESGDIEKFNKDQCRFGYRESIFKNKAKGKYVIAYVVLKLTKREHQLNTSYGAIYQTLEEMKAKKPTIRDISDAVTKIRQSKLPDPAKIGNAGSFFKNPTIDKIQYEELKTEYPDIPGYELPDDNVKVPAAWLIEQCGWKGVQRGEIGVHKNQALVLVNYGGGKGSDLKALAEEIKDSVIKKFGIELNQEVNII</sequence>
<dbReference type="GO" id="GO:0051301">
    <property type="term" value="P:cell division"/>
    <property type="evidence" value="ECO:0007669"/>
    <property type="project" value="UniProtKB-KW"/>
</dbReference>
<dbReference type="PROSITE" id="PS51387">
    <property type="entry name" value="FAD_PCMH"/>
    <property type="match status" value="1"/>
</dbReference>
<comment type="caution">
    <text evidence="21">The sequence shown here is derived from an EMBL/GenBank/DDBJ whole genome shotgun (WGS) entry which is preliminary data.</text>
</comment>
<dbReference type="GO" id="GO:0071949">
    <property type="term" value="F:FAD binding"/>
    <property type="evidence" value="ECO:0007669"/>
    <property type="project" value="InterPro"/>
</dbReference>
<gene>
    <name evidence="19" type="primary">murB</name>
    <name evidence="21" type="ORF">C900_02483</name>
</gene>
<comment type="subcellular location">
    <subcellularLocation>
        <location evidence="3 19">Cytoplasm</location>
    </subcellularLocation>
</comment>
<comment type="pathway">
    <text evidence="4 19">Cell wall biogenesis; peptidoglycan biosynthesis.</text>
</comment>
<dbReference type="GO" id="GO:0005829">
    <property type="term" value="C:cytosol"/>
    <property type="evidence" value="ECO:0007669"/>
    <property type="project" value="TreeGrafter"/>
</dbReference>
<dbReference type="EC" id="1.3.1.98" evidence="5 19"/>
<dbReference type="Pfam" id="PF01565">
    <property type="entry name" value="FAD_binding_4"/>
    <property type="match status" value="1"/>
</dbReference>
<dbReference type="GO" id="GO:0008762">
    <property type="term" value="F:UDP-N-acetylmuramate dehydrogenase activity"/>
    <property type="evidence" value="ECO:0007669"/>
    <property type="project" value="UniProtKB-UniRule"/>
</dbReference>
<dbReference type="InterPro" id="IPR036318">
    <property type="entry name" value="FAD-bd_PCMH-like_sf"/>
</dbReference>
<dbReference type="AlphaFoldDB" id="L8JTJ9"/>
<keyword evidence="11 19" id="KW-0521">NADP</keyword>
<evidence type="ECO:0000259" key="20">
    <source>
        <dbReference type="PROSITE" id="PS51387"/>
    </source>
</evidence>
<dbReference type="Gene3D" id="3.30.43.10">
    <property type="entry name" value="Uridine Diphospho-n-acetylenolpyruvylglucosamine Reductase, domain 2"/>
    <property type="match status" value="1"/>
</dbReference>
<organism evidence="21 22">
    <name type="scientific">Fulvivirga imtechensis AK7</name>
    <dbReference type="NCBI Taxonomy" id="1237149"/>
    <lineage>
        <taxon>Bacteria</taxon>
        <taxon>Pseudomonadati</taxon>
        <taxon>Bacteroidota</taxon>
        <taxon>Cytophagia</taxon>
        <taxon>Cytophagales</taxon>
        <taxon>Fulvivirgaceae</taxon>
        <taxon>Fulvivirga</taxon>
    </lineage>
</organism>
<dbReference type="NCBIfam" id="NF010478">
    <property type="entry name" value="PRK13903.1"/>
    <property type="match status" value="1"/>
</dbReference>
<dbReference type="Gene3D" id="3.90.78.10">
    <property type="entry name" value="UDP-N-acetylenolpyruvoylglucosamine reductase, C-terminal domain"/>
    <property type="match status" value="1"/>
</dbReference>
<keyword evidence="10 19" id="KW-0274">FAD</keyword>
<keyword evidence="7 19" id="KW-0963">Cytoplasm</keyword>
<comment type="catalytic activity">
    <reaction evidence="18 19">
        <text>UDP-N-acetyl-alpha-D-muramate + NADP(+) = UDP-N-acetyl-3-O-(1-carboxyvinyl)-alpha-D-glucosamine + NADPH + H(+)</text>
        <dbReference type="Rhea" id="RHEA:12248"/>
        <dbReference type="ChEBI" id="CHEBI:15378"/>
        <dbReference type="ChEBI" id="CHEBI:57783"/>
        <dbReference type="ChEBI" id="CHEBI:58349"/>
        <dbReference type="ChEBI" id="CHEBI:68483"/>
        <dbReference type="ChEBI" id="CHEBI:70757"/>
        <dbReference type="EC" id="1.3.1.98"/>
    </reaction>
</comment>
<dbReference type="InterPro" id="IPR011601">
    <property type="entry name" value="MurB_C"/>
</dbReference>
<dbReference type="GO" id="GO:0009252">
    <property type="term" value="P:peptidoglycan biosynthetic process"/>
    <property type="evidence" value="ECO:0007669"/>
    <property type="project" value="UniProtKB-UniRule"/>
</dbReference>
<keyword evidence="8 19" id="KW-0132">Cell division</keyword>
<dbReference type="SUPFAM" id="SSF56176">
    <property type="entry name" value="FAD-binding/transporter-associated domain-like"/>
    <property type="match status" value="1"/>
</dbReference>
<keyword evidence="12 19" id="KW-0133">Cell shape</keyword>
<dbReference type="OrthoDB" id="9804753at2"/>
<dbReference type="InterPro" id="IPR003170">
    <property type="entry name" value="MurB"/>
</dbReference>
<accession>L8JTJ9</accession>
<dbReference type="PATRIC" id="fig|1237149.3.peg.2350"/>
<evidence type="ECO:0000256" key="9">
    <source>
        <dbReference type="ARBA" id="ARBA00022630"/>
    </source>
</evidence>
<reference evidence="21 22" key="1">
    <citation type="submission" date="2012-12" db="EMBL/GenBank/DDBJ databases">
        <title>Genome assembly of Fulvivirga imtechensis AK7.</title>
        <authorList>
            <person name="Nupur N."/>
            <person name="Khatri I."/>
            <person name="Kumar R."/>
            <person name="Subramanian S."/>
            <person name="Pinnaka A."/>
        </authorList>
    </citation>
    <scope>NUCLEOTIDE SEQUENCE [LARGE SCALE GENOMIC DNA]</scope>
    <source>
        <strain evidence="21 22">AK7</strain>
    </source>
</reference>
<feature type="domain" description="FAD-binding PCMH-type" evidence="20">
    <location>
        <begin position="17"/>
        <end position="188"/>
    </location>
</feature>
<dbReference type="InterPro" id="IPR036635">
    <property type="entry name" value="MurB_C_sf"/>
</dbReference>
<evidence type="ECO:0000256" key="2">
    <source>
        <dbReference type="ARBA" id="ARBA00003921"/>
    </source>
</evidence>
<evidence type="ECO:0000256" key="18">
    <source>
        <dbReference type="ARBA" id="ARBA00048914"/>
    </source>
</evidence>
<evidence type="ECO:0000256" key="1">
    <source>
        <dbReference type="ARBA" id="ARBA00001974"/>
    </source>
</evidence>
<keyword evidence="22" id="KW-1185">Reference proteome</keyword>
<dbReference type="InterPro" id="IPR016169">
    <property type="entry name" value="FAD-bd_PCMH_sub2"/>
</dbReference>
<dbReference type="Gene3D" id="3.30.465.10">
    <property type="match status" value="1"/>
</dbReference>
<dbReference type="NCBIfam" id="TIGR00179">
    <property type="entry name" value="murB"/>
    <property type="match status" value="1"/>
</dbReference>
<dbReference type="UniPathway" id="UPA00219"/>
<evidence type="ECO:0000256" key="17">
    <source>
        <dbReference type="ARBA" id="ARBA00031026"/>
    </source>
</evidence>
<evidence type="ECO:0000313" key="21">
    <source>
        <dbReference type="EMBL" id="ELR71568.1"/>
    </source>
</evidence>
<evidence type="ECO:0000256" key="19">
    <source>
        <dbReference type="HAMAP-Rule" id="MF_00037"/>
    </source>
</evidence>
<keyword evidence="16 19" id="KW-0961">Cell wall biogenesis/degradation</keyword>
<evidence type="ECO:0000256" key="12">
    <source>
        <dbReference type="ARBA" id="ARBA00022960"/>
    </source>
</evidence>
<comment type="similarity">
    <text evidence="19">Belongs to the MurB family.</text>
</comment>
<evidence type="ECO:0000256" key="13">
    <source>
        <dbReference type="ARBA" id="ARBA00022984"/>
    </source>
</evidence>
<dbReference type="PANTHER" id="PTHR21071:SF4">
    <property type="entry name" value="UDP-N-ACETYLENOLPYRUVOYLGLUCOSAMINE REDUCTASE"/>
    <property type="match status" value="1"/>
</dbReference>
<dbReference type="SUPFAM" id="SSF56194">
    <property type="entry name" value="Uridine diphospho-N-Acetylenolpyruvylglucosamine reductase, MurB, C-terminal domain"/>
    <property type="match status" value="1"/>
</dbReference>
<dbReference type="Pfam" id="PF02873">
    <property type="entry name" value="MurB_C"/>
    <property type="match status" value="1"/>
</dbReference>
<evidence type="ECO:0000256" key="3">
    <source>
        <dbReference type="ARBA" id="ARBA00004496"/>
    </source>
</evidence>
<evidence type="ECO:0000256" key="16">
    <source>
        <dbReference type="ARBA" id="ARBA00023316"/>
    </source>
</evidence>
<comment type="cofactor">
    <cofactor evidence="1 19">
        <name>FAD</name>
        <dbReference type="ChEBI" id="CHEBI:57692"/>
    </cofactor>
</comment>
<comment type="function">
    <text evidence="2 19">Cell wall formation.</text>
</comment>
<dbReference type="InterPro" id="IPR016167">
    <property type="entry name" value="FAD-bd_PCMH_sub1"/>
</dbReference>
<name>L8JTJ9_9BACT</name>
<dbReference type="HAMAP" id="MF_00037">
    <property type="entry name" value="MurB"/>
    <property type="match status" value="1"/>
</dbReference>
<feature type="active site" evidence="19">
    <location>
        <position position="164"/>
    </location>
</feature>
<keyword evidence="9 19" id="KW-0285">Flavoprotein</keyword>
<dbReference type="GO" id="GO:0071555">
    <property type="term" value="P:cell wall organization"/>
    <property type="evidence" value="ECO:0007669"/>
    <property type="project" value="UniProtKB-KW"/>
</dbReference>
<dbReference type="InterPro" id="IPR016166">
    <property type="entry name" value="FAD-bd_PCMH"/>
</dbReference>
<dbReference type="STRING" id="1237149.C900_02483"/>
<evidence type="ECO:0000256" key="11">
    <source>
        <dbReference type="ARBA" id="ARBA00022857"/>
    </source>
</evidence>
<dbReference type="Proteomes" id="UP000011135">
    <property type="component" value="Unassembled WGS sequence"/>
</dbReference>
<evidence type="ECO:0000313" key="22">
    <source>
        <dbReference type="Proteomes" id="UP000011135"/>
    </source>
</evidence>
<evidence type="ECO:0000256" key="10">
    <source>
        <dbReference type="ARBA" id="ARBA00022827"/>
    </source>
</evidence>
<dbReference type="NCBIfam" id="NF000755">
    <property type="entry name" value="PRK00046.1"/>
    <property type="match status" value="1"/>
</dbReference>
<protein>
    <recommendedName>
        <fullName evidence="6 19">UDP-N-acetylenolpyruvoylglucosamine reductase</fullName>
        <ecNumber evidence="5 19">1.3.1.98</ecNumber>
    </recommendedName>
    <alternativeName>
        <fullName evidence="17 19">UDP-N-acetylmuramate dehydrogenase</fullName>
    </alternativeName>
</protein>
<dbReference type="InterPro" id="IPR006094">
    <property type="entry name" value="Oxid_FAD_bind_N"/>
</dbReference>
<evidence type="ECO:0000256" key="8">
    <source>
        <dbReference type="ARBA" id="ARBA00022618"/>
    </source>
</evidence>
<evidence type="ECO:0000256" key="14">
    <source>
        <dbReference type="ARBA" id="ARBA00023002"/>
    </source>
</evidence>
<evidence type="ECO:0000256" key="4">
    <source>
        <dbReference type="ARBA" id="ARBA00004752"/>
    </source>
</evidence>